<sequence>MDEMSVEEAAKFSIRWLDGMDSKSTDFCIKACTFVGASLGYEGSIHFLEKMPRHEEMLYHFNQVFSHNIPVGLKEVWWETIWTWSFIFSHTEKNCLDLLYVWNSVEIVVVIVGYGGWDEVDNFMVQSRRFSSGHLGEMVAFINDVLTILMIQPMTKEFERDLTSGPRAARIQWQVLYPVSAQ</sequence>
<dbReference type="Gramene" id="RZC79698">
    <property type="protein sequence ID" value="RZC79698"/>
    <property type="gene ID" value="C5167_042274"/>
</dbReference>
<organism evidence="1 2">
    <name type="scientific">Papaver somniferum</name>
    <name type="common">Opium poppy</name>
    <dbReference type="NCBI Taxonomy" id="3469"/>
    <lineage>
        <taxon>Eukaryota</taxon>
        <taxon>Viridiplantae</taxon>
        <taxon>Streptophyta</taxon>
        <taxon>Embryophyta</taxon>
        <taxon>Tracheophyta</taxon>
        <taxon>Spermatophyta</taxon>
        <taxon>Magnoliopsida</taxon>
        <taxon>Ranunculales</taxon>
        <taxon>Papaveraceae</taxon>
        <taxon>Papaveroideae</taxon>
        <taxon>Papaver</taxon>
    </lineage>
</organism>
<evidence type="ECO:0000313" key="1">
    <source>
        <dbReference type="EMBL" id="RZC79698.1"/>
    </source>
</evidence>
<dbReference type="AlphaFoldDB" id="A0A4Y7L5J4"/>
<gene>
    <name evidence="1" type="ORF">C5167_042274</name>
</gene>
<protein>
    <submittedName>
        <fullName evidence="1">Uncharacterized protein</fullName>
    </submittedName>
</protein>
<accession>A0A4Y7L5J4</accession>
<dbReference type="Proteomes" id="UP000316621">
    <property type="component" value="Chromosome 10"/>
</dbReference>
<reference evidence="1 2" key="1">
    <citation type="journal article" date="2018" name="Science">
        <title>The opium poppy genome and morphinan production.</title>
        <authorList>
            <person name="Guo L."/>
            <person name="Winzer T."/>
            <person name="Yang X."/>
            <person name="Li Y."/>
            <person name="Ning Z."/>
            <person name="He Z."/>
            <person name="Teodor R."/>
            <person name="Lu Y."/>
            <person name="Bowser T.A."/>
            <person name="Graham I.A."/>
            <person name="Ye K."/>
        </authorList>
    </citation>
    <scope>NUCLEOTIDE SEQUENCE [LARGE SCALE GENOMIC DNA]</scope>
    <source>
        <strain evidence="2">cv. HN1</strain>
        <tissue evidence="1">Leaves</tissue>
    </source>
</reference>
<name>A0A4Y7L5J4_PAPSO</name>
<dbReference type="EMBL" id="CM010724">
    <property type="protein sequence ID" value="RZC79698.1"/>
    <property type="molecule type" value="Genomic_DNA"/>
</dbReference>
<proteinExistence type="predicted"/>
<keyword evidence="2" id="KW-1185">Reference proteome</keyword>
<evidence type="ECO:0000313" key="2">
    <source>
        <dbReference type="Proteomes" id="UP000316621"/>
    </source>
</evidence>